<keyword evidence="7" id="KW-1185">Reference proteome</keyword>
<dbReference type="Pfam" id="PF13445">
    <property type="entry name" value="zf-RING_UBOX"/>
    <property type="match status" value="1"/>
</dbReference>
<dbReference type="Proteomes" id="UP000095287">
    <property type="component" value="Unplaced"/>
</dbReference>
<dbReference type="InterPro" id="IPR027370">
    <property type="entry name" value="Znf-RING_euk"/>
</dbReference>
<dbReference type="SUPFAM" id="SSF57850">
    <property type="entry name" value="RING/U-box"/>
    <property type="match status" value="1"/>
</dbReference>
<evidence type="ECO:0000256" key="2">
    <source>
        <dbReference type="ARBA" id="ARBA00022771"/>
    </source>
</evidence>
<dbReference type="PROSITE" id="PS00518">
    <property type="entry name" value="ZF_RING_1"/>
    <property type="match status" value="1"/>
</dbReference>
<sequence>MGTGAWIAAVEVCGQGRWRLAAIGDQSHKLYRLREGPCGRQRKRERRARPNYRPRPRRGREEQEASSSSCFPSVPPQPFDCRASAHNAHVPSGSRRIAAVCDSASRRPRPLLYVIRLFFAFRRRRPLLSARFTPAQPSPYSIDVFVFRSTDLTSHVQASGTANLRMGESGAVAVEEEGMNSVGVLEDERRGAQPPQKPADLLDAELDIDVNAGNEFFLESGSERSLSNCSPLQKEAVHSATPTPPMMQCTDFCPYCNRGFRKPRVLDCLHSMCEDCIIAQLDGRNEMKRRSSDEHPTPPGVIKCPVCSQDSHVGNDVRFVNDMLLDYIRLKSMP</sequence>
<dbReference type="InterPro" id="IPR001841">
    <property type="entry name" value="Znf_RING"/>
</dbReference>
<dbReference type="WBParaSite" id="L893_g25027.t1">
    <property type="protein sequence ID" value="L893_g25027.t1"/>
    <property type="gene ID" value="L893_g25027"/>
</dbReference>
<dbReference type="AlphaFoldDB" id="A0A1I7ZCD5"/>
<organism evidence="7 8">
    <name type="scientific">Steinernema glaseri</name>
    <dbReference type="NCBI Taxonomy" id="37863"/>
    <lineage>
        <taxon>Eukaryota</taxon>
        <taxon>Metazoa</taxon>
        <taxon>Ecdysozoa</taxon>
        <taxon>Nematoda</taxon>
        <taxon>Chromadorea</taxon>
        <taxon>Rhabditida</taxon>
        <taxon>Tylenchina</taxon>
        <taxon>Panagrolaimomorpha</taxon>
        <taxon>Strongyloidoidea</taxon>
        <taxon>Steinernematidae</taxon>
        <taxon>Steinernema</taxon>
    </lineage>
</organism>
<name>A0A1I7ZCD5_9BILA</name>
<protein>
    <submittedName>
        <fullName evidence="8">RING-type domain-containing protein</fullName>
    </submittedName>
</protein>
<dbReference type="InterPro" id="IPR017907">
    <property type="entry name" value="Znf_RING_CS"/>
</dbReference>
<dbReference type="SMART" id="SM00184">
    <property type="entry name" value="RING"/>
    <property type="match status" value="1"/>
</dbReference>
<reference evidence="8" key="1">
    <citation type="submission" date="2016-11" db="UniProtKB">
        <authorList>
            <consortium name="WormBaseParasite"/>
        </authorList>
    </citation>
    <scope>IDENTIFICATION</scope>
</reference>
<keyword evidence="1" id="KW-0479">Metal-binding</keyword>
<evidence type="ECO:0000256" key="3">
    <source>
        <dbReference type="ARBA" id="ARBA00022833"/>
    </source>
</evidence>
<evidence type="ECO:0000256" key="5">
    <source>
        <dbReference type="SAM" id="MobiDB-lite"/>
    </source>
</evidence>
<feature type="compositionally biased region" description="Basic residues" evidence="5">
    <location>
        <begin position="40"/>
        <end position="58"/>
    </location>
</feature>
<evidence type="ECO:0000256" key="1">
    <source>
        <dbReference type="ARBA" id="ARBA00022723"/>
    </source>
</evidence>
<feature type="domain" description="RING-type" evidence="6">
    <location>
        <begin position="253"/>
        <end position="308"/>
    </location>
</feature>
<proteinExistence type="predicted"/>
<evidence type="ECO:0000256" key="4">
    <source>
        <dbReference type="PROSITE-ProRule" id="PRU00175"/>
    </source>
</evidence>
<dbReference type="GO" id="GO:0008270">
    <property type="term" value="F:zinc ion binding"/>
    <property type="evidence" value="ECO:0007669"/>
    <property type="project" value="UniProtKB-KW"/>
</dbReference>
<evidence type="ECO:0000259" key="6">
    <source>
        <dbReference type="PROSITE" id="PS50089"/>
    </source>
</evidence>
<accession>A0A1I7ZCD5</accession>
<keyword evidence="2 4" id="KW-0863">Zinc-finger</keyword>
<dbReference type="Gene3D" id="3.30.40.10">
    <property type="entry name" value="Zinc/RING finger domain, C3HC4 (zinc finger)"/>
    <property type="match status" value="1"/>
</dbReference>
<evidence type="ECO:0000313" key="8">
    <source>
        <dbReference type="WBParaSite" id="L893_g25027.t1"/>
    </source>
</evidence>
<dbReference type="PROSITE" id="PS50089">
    <property type="entry name" value="ZF_RING_2"/>
    <property type="match status" value="1"/>
</dbReference>
<keyword evidence="3" id="KW-0862">Zinc</keyword>
<dbReference type="InterPro" id="IPR013083">
    <property type="entry name" value="Znf_RING/FYVE/PHD"/>
</dbReference>
<feature type="region of interest" description="Disordered" evidence="5">
    <location>
        <begin position="35"/>
        <end position="73"/>
    </location>
</feature>
<evidence type="ECO:0000313" key="7">
    <source>
        <dbReference type="Proteomes" id="UP000095287"/>
    </source>
</evidence>